<comment type="subcellular location">
    <subcellularLocation>
        <location evidence="2">Cytoplasm</location>
    </subcellularLocation>
    <subcellularLocation>
        <location evidence="1">Nucleus</location>
    </subcellularLocation>
</comment>
<evidence type="ECO:0000256" key="3">
    <source>
        <dbReference type="ARBA" id="ARBA00022490"/>
    </source>
</evidence>
<evidence type="ECO:0000259" key="11">
    <source>
        <dbReference type="PROSITE" id="PS51745"/>
    </source>
</evidence>
<feature type="compositionally biased region" description="Polar residues" evidence="9">
    <location>
        <begin position="286"/>
        <end position="296"/>
    </location>
</feature>
<dbReference type="Gene3D" id="3.30.60.90">
    <property type="match status" value="1"/>
</dbReference>
<dbReference type="GO" id="GO:0070530">
    <property type="term" value="F:K63-linked polyubiquitin modification-dependent protein binding"/>
    <property type="evidence" value="ECO:0007669"/>
    <property type="project" value="TreeGrafter"/>
</dbReference>
<dbReference type="SUPFAM" id="SSF57850">
    <property type="entry name" value="RING/U-box"/>
    <property type="match status" value="1"/>
</dbReference>
<evidence type="ECO:0000256" key="8">
    <source>
        <dbReference type="PROSITE-ProRule" id="PRU00228"/>
    </source>
</evidence>
<evidence type="ECO:0000313" key="12">
    <source>
        <dbReference type="EMBL" id="MBY05013.1"/>
    </source>
</evidence>
<dbReference type="GO" id="GO:0008270">
    <property type="term" value="F:zinc ion binding"/>
    <property type="evidence" value="ECO:0007669"/>
    <property type="project" value="UniProtKB-KW"/>
</dbReference>
<dbReference type="InterPro" id="IPR033741">
    <property type="entry name" value="SQSTM_UBA"/>
</dbReference>
<accession>A0A2R5L6A4</accession>
<evidence type="ECO:0000256" key="6">
    <source>
        <dbReference type="ARBA" id="ARBA00022833"/>
    </source>
</evidence>
<evidence type="ECO:0000259" key="10">
    <source>
        <dbReference type="PROSITE" id="PS50135"/>
    </source>
</evidence>
<dbReference type="Gene3D" id="1.10.8.10">
    <property type="entry name" value="DNA helicase RuvA subunit, C-terminal domain"/>
    <property type="match status" value="1"/>
</dbReference>
<dbReference type="Pfam" id="PF16577">
    <property type="entry name" value="UBA_5"/>
    <property type="match status" value="1"/>
</dbReference>
<dbReference type="InterPro" id="IPR053793">
    <property type="entry name" value="PB1-like"/>
</dbReference>
<proteinExistence type="predicted"/>
<dbReference type="RefSeq" id="XP_064489300.1">
    <property type="nucleotide sequence ID" value="XM_064633230.1"/>
</dbReference>
<dbReference type="PANTHER" id="PTHR15090">
    <property type="entry name" value="SEQUESTOSOME 1-RELATED"/>
    <property type="match status" value="1"/>
</dbReference>
<dbReference type="InterPro" id="IPR000433">
    <property type="entry name" value="Znf_ZZ"/>
</dbReference>
<dbReference type="InterPro" id="IPR000270">
    <property type="entry name" value="PB1_dom"/>
</dbReference>
<evidence type="ECO:0000256" key="2">
    <source>
        <dbReference type="ARBA" id="ARBA00004496"/>
    </source>
</evidence>
<dbReference type="GO" id="GO:0044753">
    <property type="term" value="C:amphisome"/>
    <property type="evidence" value="ECO:0007669"/>
    <property type="project" value="TreeGrafter"/>
</dbReference>
<reference evidence="12" key="1">
    <citation type="submission" date="2018-03" db="EMBL/GenBank/DDBJ databases">
        <title>The relapsing fever spirochete Borrelia turicatae persists in the highly oxidative environment of its soft-bodied tick vector.</title>
        <authorList>
            <person name="Bourret T.J."/>
            <person name="Boyle W.K."/>
            <person name="Valenzuela J.G."/>
            <person name="Oliveira F."/>
            <person name="Lopez J.E."/>
        </authorList>
    </citation>
    <scope>NUCLEOTIDE SEQUENCE</scope>
    <source>
        <strain evidence="12">Kansas strain/isolate</strain>
        <tissue evidence="12">Salivary glands</tissue>
    </source>
</reference>
<dbReference type="GO" id="GO:0035973">
    <property type="term" value="P:aggrephagy"/>
    <property type="evidence" value="ECO:0007669"/>
    <property type="project" value="TreeGrafter"/>
</dbReference>
<dbReference type="SUPFAM" id="SSF46934">
    <property type="entry name" value="UBA-like"/>
    <property type="match status" value="1"/>
</dbReference>
<dbReference type="GO" id="GO:0005080">
    <property type="term" value="F:protein kinase C binding"/>
    <property type="evidence" value="ECO:0007669"/>
    <property type="project" value="TreeGrafter"/>
</dbReference>
<dbReference type="CDD" id="cd14320">
    <property type="entry name" value="UBA_SQSTM"/>
    <property type="match status" value="1"/>
</dbReference>
<dbReference type="SUPFAM" id="SSF54277">
    <property type="entry name" value="CAD &amp; PB1 domains"/>
    <property type="match status" value="1"/>
</dbReference>
<dbReference type="PROSITE" id="PS50135">
    <property type="entry name" value="ZF_ZZ_2"/>
    <property type="match status" value="1"/>
</dbReference>
<dbReference type="PROSITE" id="PS51745">
    <property type="entry name" value="PB1"/>
    <property type="match status" value="1"/>
</dbReference>
<dbReference type="GO" id="GO:0005634">
    <property type="term" value="C:nucleus"/>
    <property type="evidence" value="ECO:0007669"/>
    <property type="project" value="UniProtKB-SubCell"/>
</dbReference>
<dbReference type="InterPro" id="IPR043145">
    <property type="entry name" value="Znf_ZZ_sf"/>
</dbReference>
<feature type="region of interest" description="Disordered" evidence="9">
    <location>
        <begin position="182"/>
        <end position="211"/>
    </location>
</feature>
<keyword evidence="4" id="KW-0479">Metal-binding</keyword>
<dbReference type="SMART" id="SM00666">
    <property type="entry name" value="PB1"/>
    <property type="match status" value="1"/>
</dbReference>
<dbReference type="PANTHER" id="PTHR15090:SF0">
    <property type="entry name" value="SEQUESTOSOME-1"/>
    <property type="match status" value="1"/>
</dbReference>
<keyword evidence="6" id="KW-0862">Zinc</keyword>
<dbReference type="GO" id="GO:0000423">
    <property type="term" value="P:mitophagy"/>
    <property type="evidence" value="ECO:0007669"/>
    <property type="project" value="TreeGrafter"/>
</dbReference>
<dbReference type="CDD" id="cd02340">
    <property type="entry name" value="ZZ_NBR1_like"/>
    <property type="match status" value="1"/>
</dbReference>
<organism evidence="12">
    <name type="scientific">Ornithodoros turicata</name>
    <dbReference type="NCBI Taxonomy" id="34597"/>
    <lineage>
        <taxon>Eukaryota</taxon>
        <taxon>Metazoa</taxon>
        <taxon>Ecdysozoa</taxon>
        <taxon>Arthropoda</taxon>
        <taxon>Chelicerata</taxon>
        <taxon>Arachnida</taxon>
        <taxon>Acari</taxon>
        <taxon>Parasitiformes</taxon>
        <taxon>Ixodida</taxon>
        <taxon>Ixodoidea</taxon>
        <taxon>Argasidae</taxon>
        <taxon>Ornithodorinae</taxon>
        <taxon>Ornithodoros</taxon>
    </lineage>
</organism>
<dbReference type="AlphaFoldDB" id="A0A2R5L6A4"/>
<protein>
    <recommendedName>
        <fullName evidence="13">Sequestosome 1</fullName>
    </recommendedName>
</protein>
<evidence type="ECO:0000256" key="7">
    <source>
        <dbReference type="ARBA" id="ARBA00023242"/>
    </source>
</evidence>
<dbReference type="PROSITE" id="PS01357">
    <property type="entry name" value="ZF_ZZ_1"/>
    <property type="match status" value="1"/>
</dbReference>
<dbReference type="RefSeq" id="XP_064489299.1">
    <property type="nucleotide sequence ID" value="XM_064633229.1"/>
</dbReference>
<dbReference type="Pfam" id="PF00569">
    <property type="entry name" value="ZZ"/>
    <property type="match status" value="1"/>
</dbReference>
<dbReference type="GO" id="GO:0016235">
    <property type="term" value="C:aggresome"/>
    <property type="evidence" value="ECO:0007669"/>
    <property type="project" value="TreeGrafter"/>
</dbReference>
<keyword evidence="7" id="KW-0539">Nucleus</keyword>
<dbReference type="GO" id="GO:0007032">
    <property type="term" value="P:endosome organization"/>
    <property type="evidence" value="ECO:0007669"/>
    <property type="project" value="TreeGrafter"/>
</dbReference>
<dbReference type="EMBL" id="GGLE01000887">
    <property type="protein sequence ID" value="MBY05013.1"/>
    <property type="molecule type" value="Transcribed_RNA"/>
</dbReference>
<dbReference type="Gene3D" id="3.10.20.90">
    <property type="entry name" value="Phosphatidylinositol 3-kinase Catalytic Subunit, Chain A, domain 1"/>
    <property type="match status" value="1"/>
</dbReference>
<sequence>MTTIKAYLSEGSNPETRRFVVTFPRLNPFGALEQKIRQVFPSLSDAHFKLSWKDNDGDTIVMSSDPELSEALANMQNNILKVHIMLTSPEKQEQPQTNSNPRHVHPGITCDMCESEVRGARYKCLQCEDYDMCETCYGKKTHEQHDMLKLVNPSSRPIWAFPGSRRLWKHCVRNQGGKNHHHGWGHRKCPARGPEGTSAENAGHPPQTGGNCNAPPADGFTAARAQYHELLNGIGDTIANLLDPLGINVAYHVDTATRTQTAAEAKTQTEETCPASTDKKDVAGGASTQTEATCPHSSEKRGPATEPMDTTSSPAAVPAAGIPEASAVPMASAPKGTPTTHLYPEMEDHIDTCGWTVLNQEERSDKASASPASLENAAGPRTRIDEALSQMMSMGFTNEGGWLGKLLAVKQGDIEAVLESLNPSRH</sequence>
<evidence type="ECO:0008006" key="13">
    <source>
        <dbReference type="Google" id="ProtNLM"/>
    </source>
</evidence>
<evidence type="ECO:0000256" key="1">
    <source>
        <dbReference type="ARBA" id="ARBA00004123"/>
    </source>
</evidence>
<evidence type="ECO:0000256" key="5">
    <source>
        <dbReference type="ARBA" id="ARBA00022771"/>
    </source>
</evidence>
<evidence type="ECO:0000256" key="4">
    <source>
        <dbReference type="ARBA" id="ARBA00022723"/>
    </source>
</evidence>
<keyword evidence="5 8" id="KW-0863">Zinc-finger</keyword>
<name>A0A2R5L6A4_9ACAR</name>
<feature type="region of interest" description="Disordered" evidence="9">
    <location>
        <begin position="262"/>
        <end position="317"/>
    </location>
</feature>
<dbReference type="Pfam" id="PF00564">
    <property type="entry name" value="PB1"/>
    <property type="match status" value="1"/>
</dbReference>
<dbReference type="SMART" id="SM00291">
    <property type="entry name" value="ZnF_ZZ"/>
    <property type="match status" value="1"/>
</dbReference>
<feature type="domain" description="PB1" evidence="11">
    <location>
        <begin position="1"/>
        <end position="87"/>
    </location>
</feature>
<dbReference type="InterPro" id="IPR009060">
    <property type="entry name" value="UBA-like_sf"/>
</dbReference>
<keyword evidence="3" id="KW-0963">Cytoplasm</keyword>
<evidence type="ECO:0000256" key="9">
    <source>
        <dbReference type="SAM" id="MobiDB-lite"/>
    </source>
</evidence>
<dbReference type="InterPro" id="IPR052260">
    <property type="entry name" value="Autophagy_Rcpt_SigReg"/>
</dbReference>
<feature type="compositionally biased region" description="Low complexity" evidence="9">
    <location>
        <begin position="262"/>
        <end position="272"/>
    </location>
</feature>
<feature type="domain" description="ZZ-type" evidence="10">
    <location>
        <begin position="105"/>
        <end position="155"/>
    </location>
</feature>
<dbReference type="FunFam" id="3.10.20.90:FF:000320">
    <property type="entry name" value="Predicted protein"/>
    <property type="match status" value="1"/>
</dbReference>
<dbReference type="GeneID" id="135401077"/>